<dbReference type="AlphaFoldDB" id="A0A0K2THY2"/>
<evidence type="ECO:0000313" key="1">
    <source>
        <dbReference type="EMBL" id="CDW25247.1"/>
    </source>
</evidence>
<dbReference type="EMBL" id="HACA01007886">
    <property type="protein sequence ID" value="CDW25247.1"/>
    <property type="molecule type" value="Transcribed_RNA"/>
</dbReference>
<reference evidence="1" key="1">
    <citation type="submission" date="2014-05" db="EMBL/GenBank/DDBJ databases">
        <authorList>
            <person name="Chronopoulou M."/>
        </authorList>
    </citation>
    <scope>NUCLEOTIDE SEQUENCE</scope>
    <source>
        <tissue evidence="1">Whole organism</tissue>
    </source>
</reference>
<accession>A0A0K2THY2</accession>
<organism evidence="1">
    <name type="scientific">Lepeophtheirus salmonis</name>
    <name type="common">Salmon louse</name>
    <name type="synonym">Caligus salmonis</name>
    <dbReference type="NCBI Taxonomy" id="72036"/>
    <lineage>
        <taxon>Eukaryota</taxon>
        <taxon>Metazoa</taxon>
        <taxon>Ecdysozoa</taxon>
        <taxon>Arthropoda</taxon>
        <taxon>Crustacea</taxon>
        <taxon>Multicrustacea</taxon>
        <taxon>Hexanauplia</taxon>
        <taxon>Copepoda</taxon>
        <taxon>Siphonostomatoida</taxon>
        <taxon>Caligidae</taxon>
        <taxon>Lepeophtheirus</taxon>
    </lineage>
</organism>
<proteinExistence type="predicted"/>
<name>A0A0K2THY2_LEPSM</name>
<protein>
    <submittedName>
        <fullName evidence="1">Uncharacterized protein</fullName>
    </submittedName>
</protein>
<sequence length="63" mass="7136">MTWLDSGSKRYGPFLTRFEPTVVHFGEGNQQDLTPKCRLTEVLHSGCMGQLVRGVRHQLLHGL</sequence>